<dbReference type="InterPro" id="IPR013740">
    <property type="entry name" value="Redoxin"/>
</dbReference>
<dbReference type="GO" id="GO:0008379">
    <property type="term" value="F:thioredoxin peroxidase activity"/>
    <property type="evidence" value="ECO:0007669"/>
    <property type="project" value="UniProtKB-UniRule"/>
</dbReference>
<feature type="domain" description="Thioredoxin" evidence="7">
    <location>
        <begin position="18"/>
        <end position="165"/>
    </location>
</feature>
<evidence type="ECO:0000259" key="7">
    <source>
        <dbReference type="PROSITE" id="PS51352"/>
    </source>
</evidence>
<dbReference type="InterPro" id="IPR050455">
    <property type="entry name" value="Tpx_Peroxidase_subfamily"/>
</dbReference>
<comment type="subunit">
    <text evidence="6">Homodimer.</text>
</comment>
<name>A0A4P7VP63_9BACT</name>
<dbReference type="InterPro" id="IPR002065">
    <property type="entry name" value="TPX"/>
</dbReference>
<dbReference type="Proteomes" id="UP000297031">
    <property type="component" value="Chromosome"/>
</dbReference>
<comment type="similarity">
    <text evidence="6">Belongs to the peroxiredoxin family. Tpx subfamily.</text>
</comment>
<dbReference type="CDD" id="cd03014">
    <property type="entry name" value="PRX_Atyp2cys"/>
    <property type="match status" value="1"/>
</dbReference>
<keyword evidence="9" id="KW-1185">Reference proteome</keyword>
<feature type="disulfide bond" description="Redox-active" evidence="6">
    <location>
        <begin position="60"/>
        <end position="94"/>
    </location>
</feature>
<dbReference type="HAMAP" id="MF_00269">
    <property type="entry name" value="Tpx"/>
    <property type="match status" value="1"/>
</dbReference>
<keyword evidence="5 6" id="KW-0676">Redox-active center</keyword>
<dbReference type="SUPFAM" id="SSF52833">
    <property type="entry name" value="Thioredoxin-like"/>
    <property type="match status" value="1"/>
</dbReference>
<dbReference type="OrthoDB" id="9781543at2"/>
<keyword evidence="4 6" id="KW-1015">Disulfide bond</keyword>
<evidence type="ECO:0000313" key="9">
    <source>
        <dbReference type="Proteomes" id="UP000297031"/>
    </source>
</evidence>
<comment type="catalytic activity">
    <reaction evidence="6">
        <text>a hydroperoxide + [thioredoxin]-dithiol = an alcohol + [thioredoxin]-disulfide + H2O</text>
        <dbReference type="Rhea" id="RHEA:62620"/>
        <dbReference type="Rhea" id="RHEA-COMP:10698"/>
        <dbReference type="Rhea" id="RHEA-COMP:10700"/>
        <dbReference type="ChEBI" id="CHEBI:15377"/>
        <dbReference type="ChEBI" id="CHEBI:29950"/>
        <dbReference type="ChEBI" id="CHEBI:30879"/>
        <dbReference type="ChEBI" id="CHEBI:35924"/>
        <dbReference type="ChEBI" id="CHEBI:50058"/>
        <dbReference type="EC" id="1.11.1.24"/>
    </reaction>
</comment>
<evidence type="ECO:0000256" key="3">
    <source>
        <dbReference type="ARBA" id="ARBA00023002"/>
    </source>
</evidence>
<keyword evidence="2 6" id="KW-0049">Antioxidant</keyword>
<keyword evidence="3 6" id="KW-0560">Oxidoreductase</keyword>
<evidence type="ECO:0000256" key="5">
    <source>
        <dbReference type="ARBA" id="ARBA00023284"/>
    </source>
</evidence>
<gene>
    <name evidence="6" type="primary">tpx</name>
    <name evidence="8" type="ORF">E7746_09545</name>
</gene>
<evidence type="ECO:0000313" key="8">
    <source>
        <dbReference type="EMBL" id="QCD36105.1"/>
    </source>
</evidence>
<sequence>METVYFKGNACHTGGNMPSVGDKAPEFSVVDPELKELHISDFPGKKIVLNIFPSLDTPVCATSVRKFNEKAAEKKDAIVLCVSMDLPFAAQRFCTVENIKNVIPASAFRSPEFAKEYGVELVDGPLKGLLARAVVIIDENGKVIYRQLVDEITNEPDYEAALKML</sequence>
<dbReference type="PROSITE" id="PS01265">
    <property type="entry name" value="TPX"/>
    <property type="match status" value="1"/>
</dbReference>
<protein>
    <recommendedName>
        <fullName evidence="6">Thiol peroxidase</fullName>
        <shortName evidence="6">Tpx</shortName>
        <ecNumber evidence="6">1.11.1.24</ecNumber>
    </recommendedName>
    <alternativeName>
        <fullName evidence="6">Peroxiredoxin tpx</fullName>
        <shortName evidence="6">Prx</shortName>
    </alternativeName>
    <alternativeName>
        <fullName evidence="6">Thioredoxin peroxidase</fullName>
    </alternativeName>
    <alternativeName>
        <fullName evidence="6">Thioredoxin-dependent peroxiredoxin</fullName>
    </alternativeName>
</protein>
<dbReference type="AlphaFoldDB" id="A0A4P7VP63"/>
<dbReference type="PROSITE" id="PS51352">
    <property type="entry name" value="THIOREDOXIN_2"/>
    <property type="match status" value="1"/>
</dbReference>
<comment type="miscellaneous">
    <text evidence="6">The active site is a conserved redox-active cysteine residue, the peroxidatic cysteine (C(P)), which makes the nucleophilic attack on the peroxide substrate. The peroxide oxidizes the C(P)-SH to cysteine sulfenic acid (C(P)-SOH), which then reacts with another cysteine residue, the resolving cysteine (C(R)), to form a disulfide bridge. The disulfide is subsequently reduced by an appropriate electron donor to complete the catalytic cycle. In this atypical 2-Cys peroxiredoxin, C(R) is present in the same subunit to form an intramolecular disulfide. The disulfide is subsequently reduced by thioredoxin.</text>
</comment>
<comment type="function">
    <text evidence="6">Thiol-specific peroxidase that catalyzes the reduction of hydrogen peroxide and organic hydroperoxides to water and alcohols, respectively. Plays a role in cell protection against oxidative stress by detoxifying peroxides.</text>
</comment>
<reference evidence="8 9" key="1">
    <citation type="submission" date="2019-02" db="EMBL/GenBank/DDBJ databases">
        <title>Isolation and identification of novel species under the genus Muribaculum.</title>
        <authorList>
            <person name="Miyake S."/>
            <person name="Ding Y."/>
            <person name="Low A."/>
            <person name="Soh M."/>
            <person name="Seedorf H."/>
        </authorList>
    </citation>
    <scope>NUCLEOTIDE SEQUENCE [LARGE SCALE GENOMIC DNA]</scope>
    <source>
        <strain evidence="8 9">TLL-A4</strain>
    </source>
</reference>
<keyword evidence="1 6" id="KW-0575">Peroxidase</keyword>
<feature type="active site" description="Cysteine sulfenic acid (-SOH) intermediate" evidence="6">
    <location>
        <position position="60"/>
    </location>
</feature>
<dbReference type="PANTHER" id="PTHR43110:SF1">
    <property type="entry name" value="THIOL PEROXIDASE"/>
    <property type="match status" value="1"/>
</dbReference>
<dbReference type="Gene3D" id="3.40.30.10">
    <property type="entry name" value="Glutaredoxin"/>
    <property type="match status" value="1"/>
</dbReference>
<dbReference type="PANTHER" id="PTHR43110">
    <property type="entry name" value="THIOL PEROXIDASE"/>
    <property type="match status" value="1"/>
</dbReference>
<dbReference type="NCBIfam" id="NF001808">
    <property type="entry name" value="PRK00522.1"/>
    <property type="match status" value="1"/>
</dbReference>
<organism evidence="8 9">
    <name type="scientific">Muribaculum gordoncarteri</name>
    <dbReference type="NCBI Taxonomy" id="2530390"/>
    <lineage>
        <taxon>Bacteria</taxon>
        <taxon>Pseudomonadati</taxon>
        <taxon>Bacteroidota</taxon>
        <taxon>Bacteroidia</taxon>
        <taxon>Bacteroidales</taxon>
        <taxon>Muribaculaceae</taxon>
        <taxon>Muribaculum</taxon>
    </lineage>
</organism>
<evidence type="ECO:0000256" key="1">
    <source>
        <dbReference type="ARBA" id="ARBA00022559"/>
    </source>
</evidence>
<proteinExistence type="inferred from homology"/>
<dbReference type="KEGG" id="mgod:E7746_09545"/>
<dbReference type="InterPro" id="IPR018219">
    <property type="entry name" value="Tpx_CS"/>
</dbReference>
<evidence type="ECO:0000256" key="4">
    <source>
        <dbReference type="ARBA" id="ARBA00023157"/>
    </source>
</evidence>
<dbReference type="Pfam" id="PF08534">
    <property type="entry name" value="Redoxin"/>
    <property type="match status" value="1"/>
</dbReference>
<dbReference type="InterPro" id="IPR013766">
    <property type="entry name" value="Thioredoxin_domain"/>
</dbReference>
<dbReference type="RefSeq" id="WP_136410655.1">
    <property type="nucleotide sequence ID" value="NZ_CP039393.1"/>
</dbReference>
<evidence type="ECO:0000256" key="2">
    <source>
        <dbReference type="ARBA" id="ARBA00022862"/>
    </source>
</evidence>
<evidence type="ECO:0000256" key="6">
    <source>
        <dbReference type="HAMAP-Rule" id="MF_00269"/>
    </source>
</evidence>
<accession>A0A4P7VP63</accession>
<dbReference type="EMBL" id="CP039393">
    <property type="protein sequence ID" value="QCD36105.1"/>
    <property type="molecule type" value="Genomic_DNA"/>
</dbReference>
<dbReference type="InterPro" id="IPR036249">
    <property type="entry name" value="Thioredoxin-like_sf"/>
</dbReference>
<dbReference type="EC" id="1.11.1.24" evidence="6"/>